<proteinExistence type="predicted"/>
<gene>
    <name evidence="1" type="ORF">ACFOE0_00375</name>
</gene>
<dbReference type="EMBL" id="JBHRTD010000001">
    <property type="protein sequence ID" value="MFC3136646.1"/>
    <property type="molecule type" value="Genomic_DNA"/>
</dbReference>
<organism evidence="1 2">
    <name type="scientific">Shewanella submarina</name>
    <dbReference type="NCBI Taxonomy" id="2016376"/>
    <lineage>
        <taxon>Bacteria</taxon>
        <taxon>Pseudomonadati</taxon>
        <taxon>Pseudomonadota</taxon>
        <taxon>Gammaproteobacteria</taxon>
        <taxon>Alteromonadales</taxon>
        <taxon>Shewanellaceae</taxon>
        <taxon>Shewanella</taxon>
    </lineage>
</organism>
<comment type="caution">
    <text evidence="1">The sequence shown here is derived from an EMBL/GenBank/DDBJ whole genome shotgun (WGS) entry which is preliminary data.</text>
</comment>
<dbReference type="Gene3D" id="1.10.260.40">
    <property type="entry name" value="lambda repressor-like DNA-binding domains"/>
    <property type="match status" value="1"/>
</dbReference>
<dbReference type="InterPro" id="IPR010982">
    <property type="entry name" value="Lambda_DNA-bd_dom_sf"/>
</dbReference>
<evidence type="ECO:0000313" key="2">
    <source>
        <dbReference type="Proteomes" id="UP001595621"/>
    </source>
</evidence>
<dbReference type="Proteomes" id="UP001595621">
    <property type="component" value="Unassembled WGS sequence"/>
</dbReference>
<accession>A0ABV7GB43</accession>
<protein>
    <submittedName>
        <fullName evidence="1">Helix-turn-helix domain-containing protein</fullName>
    </submittedName>
</protein>
<sequence length="116" mass="13056">MKNQITVLTDESGVKTHAVVPYEEYVSLIENRPYCQSYPAEVSERLSIGQSLLKAWRKYKGVKASQIAHRLGISKQDYLCYENIPGSKVPDIIIDEAAFALGLTPQLLTEGVQWTR</sequence>
<dbReference type="InterPro" id="IPR001387">
    <property type="entry name" value="Cro/C1-type_HTH"/>
</dbReference>
<dbReference type="RefSeq" id="WP_248936449.1">
    <property type="nucleotide sequence ID" value="NZ_JAKILF010000005.1"/>
</dbReference>
<name>A0ABV7GB43_9GAMM</name>
<reference evidence="2" key="1">
    <citation type="journal article" date="2019" name="Int. J. Syst. Evol. Microbiol.">
        <title>The Global Catalogue of Microorganisms (GCM) 10K type strain sequencing project: providing services to taxonomists for standard genome sequencing and annotation.</title>
        <authorList>
            <consortium name="The Broad Institute Genomics Platform"/>
            <consortium name="The Broad Institute Genome Sequencing Center for Infectious Disease"/>
            <person name="Wu L."/>
            <person name="Ma J."/>
        </authorList>
    </citation>
    <scope>NUCLEOTIDE SEQUENCE [LARGE SCALE GENOMIC DNA]</scope>
    <source>
        <strain evidence="2">KCTC 52277</strain>
    </source>
</reference>
<dbReference type="SUPFAM" id="SSF47413">
    <property type="entry name" value="lambda repressor-like DNA-binding domains"/>
    <property type="match status" value="1"/>
</dbReference>
<dbReference type="CDD" id="cd00093">
    <property type="entry name" value="HTH_XRE"/>
    <property type="match status" value="1"/>
</dbReference>
<evidence type="ECO:0000313" key="1">
    <source>
        <dbReference type="EMBL" id="MFC3136646.1"/>
    </source>
</evidence>
<keyword evidence="2" id="KW-1185">Reference proteome</keyword>